<dbReference type="GO" id="GO:0010181">
    <property type="term" value="F:FMN binding"/>
    <property type="evidence" value="ECO:0007669"/>
    <property type="project" value="InterPro"/>
</dbReference>
<dbReference type="eggNOG" id="COG0426">
    <property type="taxonomic scope" value="Bacteria"/>
</dbReference>
<dbReference type="PATRIC" id="fig|411483.3.peg.1034"/>
<evidence type="ECO:0000259" key="2">
    <source>
        <dbReference type="PROSITE" id="PS50902"/>
    </source>
</evidence>
<evidence type="ECO:0000313" key="4">
    <source>
        <dbReference type="Proteomes" id="UP000004619"/>
    </source>
</evidence>
<dbReference type="Pfam" id="PF19583">
    <property type="entry name" value="ODP"/>
    <property type="match status" value="1"/>
</dbReference>
<sequence>MSAMSVKKISEAILGVGVDDTTIDLFESQYPVPTGVSYNSYVILDEKTAILDTVDSRATEPWLANLTEALAGRKPDYLVVSHMEPDHGANIARLAALYPEMQVVGNAKTFLYMDQFFGTDAVAKERRVVVKDGESLSLGTHTLTFVLAPMVHWPEVMVSYESSEKVLFSADGFGRFGAVARFDENADWASEARRYYLNIVGKYGPQVQALLKKAAALDIATICPLHGPVLTGDLSKYLNYYDLWSSYKAEEPEKILVASASIHGHTRAAAHTMAEKLRAKGAKVVEMDLTRTDVSYAVTEAFRCGRIVLACATYDGFLFPPMENLLTHLKTKNFQGRTVGLMENGTWAPMAAKLMRAELEGMKNITVCDAVVTIRSAANAAAEAQMDVLADELLAK</sequence>
<dbReference type="Proteomes" id="UP000004619">
    <property type="component" value="Unassembled WGS sequence"/>
</dbReference>
<dbReference type="PROSITE" id="PS50902">
    <property type="entry name" value="FLAVODOXIN_LIKE"/>
    <property type="match status" value="1"/>
</dbReference>
<gene>
    <name evidence="3" type="ORF">FAEPRAA2165_00930</name>
</gene>
<feature type="domain" description="Flavodoxin-like" evidence="2">
    <location>
        <begin position="255"/>
        <end position="394"/>
    </location>
</feature>
<dbReference type="GO" id="GO:0016651">
    <property type="term" value="F:oxidoreductase activity, acting on NAD(P)H"/>
    <property type="evidence" value="ECO:0007669"/>
    <property type="project" value="UniProtKB-ARBA"/>
</dbReference>
<dbReference type="SUPFAM" id="SSF56281">
    <property type="entry name" value="Metallo-hydrolase/oxidoreductase"/>
    <property type="match status" value="1"/>
</dbReference>
<evidence type="ECO:0000256" key="1">
    <source>
        <dbReference type="ARBA" id="ARBA00007121"/>
    </source>
</evidence>
<dbReference type="GO" id="GO:0046872">
    <property type="term" value="F:metal ion binding"/>
    <property type="evidence" value="ECO:0007669"/>
    <property type="project" value="InterPro"/>
</dbReference>
<proteinExistence type="inferred from homology"/>
<accession>C7H3R9</accession>
<comment type="caution">
    <text evidence="3">The sequence shown here is derived from an EMBL/GenBank/DDBJ whole genome shotgun (WGS) entry which is preliminary data.</text>
</comment>
<dbReference type="PIRSF" id="PIRSF005243">
    <property type="entry name" value="ROO"/>
    <property type="match status" value="1"/>
</dbReference>
<protein>
    <submittedName>
        <fullName evidence="3">Metallo-beta-lactamase domain protein</fullName>
    </submittedName>
</protein>
<dbReference type="InterPro" id="IPR016440">
    <property type="entry name" value="Rubredoxin-O_OxRdtase"/>
</dbReference>
<keyword evidence="4" id="KW-1185">Reference proteome</keyword>
<dbReference type="InterPro" id="IPR045761">
    <property type="entry name" value="ODP_dom"/>
</dbReference>
<dbReference type="STRING" id="411483.FAEPRAA2165_00930"/>
<name>C7H3R9_FAED2</name>
<dbReference type="PANTHER" id="PTHR43717">
    <property type="entry name" value="ANAEROBIC NITRIC OXIDE REDUCTASE FLAVORUBREDOXIN"/>
    <property type="match status" value="1"/>
</dbReference>
<dbReference type="SUPFAM" id="SSF52218">
    <property type="entry name" value="Flavoproteins"/>
    <property type="match status" value="1"/>
</dbReference>
<dbReference type="PANTHER" id="PTHR43717:SF1">
    <property type="entry name" value="ANAEROBIC NITRIC OXIDE REDUCTASE FLAVORUBREDOXIN"/>
    <property type="match status" value="1"/>
</dbReference>
<comment type="similarity">
    <text evidence="1">In the N-terminal section; belongs to the zinc metallo-hydrolase group 3 family.</text>
</comment>
<dbReference type="AlphaFoldDB" id="C7H3R9"/>
<dbReference type="Gene3D" id="3.60.15.10">
    <property type="entry name" value="Ribonuclease Z/Hydroxyacylglutathione hydrolase-like"/>
    <property type="match status" value="1"/>
</dbReference>
<evidence type="ECO:0000313" key="3">
    <source>
        <dbReference type="EMBL" id="EEU97503.1"/>
    </source>
</evidence>
<dbReference type="HOGENOM" id="CLU_017490_1_0_9"/>
<dbReference type="Gene3D" id="3.40.50.360">
    <property type="match status" value="1"/>
</dbReference>
<organism evidence="3 4">
    <name type="scientific">Faecalibacterium duncaniae (strain DSM 17677 / JCM 31915 / A2-165)</name>
    <name type="common">Faecalibacterium prausnitzii</name>
    <dbReference type="NCBI Taxonomy" id="411483"/>
    <lineage>
        <taxon>Bacteria</taxon>
        <taxon>Bacillati</taxon>
        <taxon>Bacillota</taxon>
        <taxon>Clostridia</taxon>
        <taxon>Eubacteriales</taxon>
        <taxon>Oscillospiraceae</taxon>
        <taxon>Faecalibacterium</taxon>
    </lineage>
</organism>
<reference evidence="3" key="1">
    <citation type="submission" date="2009-08" db="EMBL/GenBank/DDBJ databases">
        <authorList>
            <person name="Weinstock G."/>
            <person name="Sodergren E."/>
            <person name="Clifton S."/>
            <person name="Fulton L."/>
            <person name="Fulton B."/>
            <person name="Courtney L."/>
            <person name="Fronick C."/>
            <person name="Harrison M."/>
            <person name="Strong C."/>
            <person name="Farmer C."/>
            <person name="Delahaunty K."/>
            <person name="Markovic C."/>
            <person name="Hall O."/>
            <person name="Minx P."/>
            <person name="Tomlinson C."/>
            <person name="Mitreva M."/>
            <person name="Nelson J."/>
            <person name="Hou S."/>
            <person name="Wollam A."/>
            <person name="Pepin K.H."/>
            <person name="Johnson M."/>
            <person name="Bhonagiri V."/>
            <person name="Nash W.E."/>
            <person name="Warren W."/>
            <person name="Chinwalla A."/>
            <person name="Mardis E.R."/>
            <person name="Wilson R.K."/>
        </authorList>
    </citation>
    <scope>NUCLEOTIDE SEQUENCE [LARGE SCALE GENOMIC DNA]</scope>
    <source>
        <strain evidence="3">A2-165</strain>
    </source>
</reference>
<dbReference type="InterPro" id="IPR001279">
    <property type="entry name" value="Metallo-B-lactamas"/>
</dbReference>
<dbReference type="GO" id="GO:0009055">
    <property type="term" value="F:electron transfer activity"/>
    <property type="evidence" value="ECO:0007669"/>
    <property type="project" value="InterPro"/>
</dbReference>
<dbReference type="InterPro" id="IPR029039">
    <property type="entry name" value="Flavoprotein-like_sf"/>
</dbReference>
<dbReference type="InterPro" id="IPR008254">
    <property type="entry name" value="Flavodoxin/NO_synth"/>
</dbReference>
<dbReference type="SMART" id="SM00849">
    <property type="entry name" value="Lactamase_B"/>
    <property type="match status" value="1"/>
</dbReference>
<dbReference type="InterPro" id="IPR036866">
    <property type="entry name" value="RibonucZ/Hydroxyglut_hydro"/>
</dbReference>
<dbReference type="CDD" id="cd07709">
    <property type="entry name" value="flavodiiron_proteins_MBL-fold"/>
    <property type="match status" value="1"/>
</dbReference>
<dbReference type="EMBL" id="ACOP02000021">
    <property type="protein sequence ID" value="EEU97503.1"/>
    <property type="molecule type" value="Genomic_DNA"/>
</dbReference>